<dbReference type="Proteomes" id="UP000265427">
    <property type="component" value="Unassembled WGS sequence"/>
</dbReference>
<dbReference type="EMBL" id="QUTF01011030">
    <property type="protein sequence ID" value="RHZ30118.1"/>
    <property type="molecule type" value="Genomic_DNA"/>
</dbReference>
<dbReference type="InterPro" id="IPR036282">
    <property type="entry name" value="Glutathione-S-Trfase_C_sf"/>
</dbReference>
<evidence type="ECO:0000313" key="17">
    <source>
        <dbReference type="Proteomes" id="UP000266643"/>
    </source>
</evidence>
<dbReference type="EMBL" id="QUTA01005606">
    <property type="protein sequence ID" value="RHY14975.1"/>
    <property type="molecule type" value="Genomic_DNA"/>
</dbReference>
<dbReference type="GeneID" id="20809863"/>
<gene>
    <name evidence="4" type="ORF">AaE_013755</name>
    <name evidence="13" type="ORF">B5M09_005337</name>
    <name evidence="5" type="ORF">DYB25_005087</name>
    <name evidence="11" type="ORF">DYB26_002358</name>
    <name evidence="12" type="ORF">DYB28_000324</name>
    <name evidence="7" type="ORF">DYB30_003297</name>
    <name evidence="10" type="ORF">DYB31_004650</name>
    <name evidence="8" type="ORF">DYB34_005009</name>
    <name evidence="9" type="ORF">DYB35_012133</name>
    <name evidence="6" type="ORF">DYB36_004835</name>
    <name evidence="3" type="ORF">H257_07867</name>
</gene>
<reference evidence="14 15" key="4">
    <citation type="submission" date="2018-08" db="EMBL/GenBank/DDBJ databases">
        <title>Aphanomyces genome sequencing and annotation.</title>
        <authorList>
            <person name="Minardi D."/>
            <person name="Oidtmann B."/>
            <person name="Van Der Giezen M."/>
            <person name="Studholme D.J."/>
        </authorList>
    </citation>
    <scope>NUCLEOTIDE SEQUENCE [LARGE SCALE GENOMIC DNA]</scope>
    <source>
        <strain evidence="10 15">197901</strain>
        <strain evidence="7 17">D2</strain>
        <strain evidence="11 22">FDL457</strain>
        <strain evidence="6 14">Kv</strain>
        <strain evidence="8 19">Si</strain>
        <strain evidence="9 21">Sv</strain>
        <strain evidence="5 16">Yx</strain>
    </source>
</reference>
<dbReference type="Proteomes" id="UP000285712">
    <property type="component" value="Unassembled WGS sequence"/>
</dbReference>
<dbReference type="AlphaFoldDB" id="W4GHK5"/>
<dbReference type="VEuPathDB" id="FungiDB:H257_07867"/>
<dbReference type="Proteomes" id="UP000469452">
    <property type="component" value="Unassembled WGS sequence"/>
</dbReference>
<evidence type="ECO:0000313" key="11">
    <source>
        <dbReference type="EMBL" id="RHZ30118.1"/>
    </source>
</evidence>
<dbReference type="EMBL" id="QUSZ01002752">
    <property type="protein sequence ID" value="RHY21057.1"/>
    <property type="molecule type" value="Genomic_DNA"/>
</dbReference>
<dbReference type="STRING" id="112090.W4GHK5"/>
<evidence type="ECO:0000313" key="14">
    <source>
        <dbReference type="Proteomes" id="UP000265427"/>
    </source>
</evidence>
<evidence type="ECO:0000313" key="20">
    <source>
        <dbReference type="Proteomes" id="UP000284702"/>
    </source>
</evidence>
<evidence type="ECO:0000313" key="9">
    <source>
        <dbReference type="EMBL" id="RHY91418.1"/>
    </source>
</evidence>
<evidence type="ECO:0000313" key="16">
    <source>
        <dbReference type="Proteomes" id="UP000266239"/>
    </source>
</evidence>
<dbReference type="RefSeq" id="XP_009831856.1">
    <property type="nucleotide sequence ID" value="XM_009833554.1"/>
</dbReference>
<evidence type="ECO:0008006" key="24">
    <source>
        <dbReference type="Google" id="ProtNLM"/>
    </source>
</evidence>
<dbReference type="Proteomes" id="UP000266643">
    <property type="component" value="Unassembled WGS sequence"/>
</dbReference>
<evidence type="ECO:0000313" key="7">
    <source>
        <dbReference type="EMBL" id="RHY40731.1"/>
    </source>
</evidence>
<dbReference type="Pfam" id="PF02798">
    <property type="entry name" value="GST_N"/>
    <property type="match status" value="1"/>
</dbReference>
<dbReference type="Proteomes" id="UP000266196">
    <property type="component" value="Unassembled WGS sequence"/>
</dbReference>
<keyword evidence="20" id="KW-1185">Reference proteome</keyword>
<evidence type="ECO:0000313" key="19">
    <source>
        <dbReference type="Proteomes" id="UP000283543"/>
    </source>
</evidence>
<organism evidence="3">
    <name type="scientific">Aphanomyces astaci</name>
    <name type="common">Crayfish plague agent</name>
    <dbReference type="NCBI Taxonomy" id="112090"/>
    <lineage>
        <taxon>Eukaryota</taxon>
        <taxon>Sar</taxon>
        <taxon>Stramenopiles</taxon>
        <taxon>Oomycota</taxon>
        <taxon>Saprolegniomycetes</taxon>
        <taxon>Saprolegniales</taxon>
        <taxon>Verrucalvaceae</taxon>
        <taxon>Aphanomyces</taxon>
    </lineage>
</organism>
<evidence type="ECO:0000313" key="23">
    <source>
        <dbReference type="Proteomes" id="UP000469452"/>
    </source>
</evidence>
<dbReference type="EMBL" id="KI913129">
    <property type="protein sequence ID" value="ETV79137.1"/>
    <property type="molecule type" value="Genomic_DNA"/>
</dbReference>
<dbReference type="InterPro" id="IPR004045">
    <property type="entry name" value="Glutathione_S-Trfase_N"/>
</dbReference>
<dbReference type="InterPro" id="IPR004046">
    <property type="entry name" value="GST_C"/>
</dbReference>
<reference evidence="3" key="1">
    <citation type="submission" date="2013-12" db="EMBL/GenBank/DDBJ databases">
        <title>The Genome Sequence of Aphanomyces astaci APO3.</title>
        <authorList>
            <consortium name="The Broad Institute Genomics Platform"/>
            <person name="Russ C."/>
            <person name="Tyler B."/>
            <person name="van West P."/>
            <person name="Dieguez-Uribeondo J."/>
            <person name="Young S.K."/>
            <person name="Zeng Q."/>
            <person name="Gargeya S."/>
            <person name="Fitzgerald M."/>
            <person name="Abouelleil A."/>
            <person name="Alvarado L."/>
            <person name="Chapman S.B."/>
            <person name="Gainer-Dewar J."/>
            <person name="Goldberg J."/>
            <person name="Griggs A."/>
            <person name="Gujja S."/>
            <person name="Hansen M."/>
            <person name="Howarth C."/>
            <person name="Imamovic A."/>
            <person name="Ireland A."/>
            <person name="Larimer J."/>
            <person name="McCowan C."/>
            <person name="Murphy C."/>
            <person name="Pearson M."/>
            <person name="Poon T.W."/>
            <person name="Priest M."/>
            <person name="Roberts A."/>
            <person name="Saif S."/>
            <person name="Shea T."/>
            <person name="Sykes S."/>
            <person name="Wortman J."/>
            <person name="Nusbaum C."/>
            <person name="Birren B."/>
        </authorList>
    </citation>
    <scope>NUCLEOTIDE SEQUENCE [LARGE SCALE GENOMIC DNA]</scope>
    <source>
        <strain evidence="3">APO3</strain>
    </source>
</reference>
<dbReference type="EMBL" id="QUTI01023859">
    <property type="protein sequence ID" value="RLO07164.1"/>
    <property type="molecule type" value="Genomic_DNA"/>
</dbReference>
<dbReference type="PROSITE" id="PS50404">
    <property type="entry name" value="GST_NTER"/>
    <property type="match status" value="1"/>
</dbReference>
<dbReference type="SFLD" id="SFLDS00019">
    <property type="entry name" value="Glutathione_Transferase_(cytos"/>
    <property type="match status" value="1"/>
</dbReference>
<reference evidence="4 23" key="5">
    <citation type="submission" date="2019-06" db="EMBL/GenBank/DDBJ databases">
        <title>Genomics analysis of Aphanomyces spp. identifies a new class of oomycete effector associated with host adaptation.</title>
        <authorList>
            <person name="Gaulin E."/>
        </authorList>
    </citation>
    <scope>NUCLEOTIDE SEQUENCE [LARGE SCALE GENOMIC DNA]</scope>
    <source>
        <strain evidence="4 23">E</strain>
    </source>
</reference>
<reference evidence="12 18" key="2">
    <citation type="journal article" date="2018" name="J. Invertebr. Pathol.">
        <title>New genotyping method for the causative agent of crayfish plague (Aphanomyces astaci) based on whole genome data.</title>
        <authorList>
            <person name="Minardi D."/>
            <person name="Studholme D.J."/>
            <person name="van der Giezen M."/>
            <person name="Pretto T."/>
            <person name="Oidtmann B."/>
        </authorList>
    </citation>
    <scope>NUCLEOTIDE SEQUENCE [LARGE SCALE GENOMIC DNA]</scope>
    <source>
        <strain evidence="12 18">KB13</strain>
    </source>
</reference>
<feature type="domain" description="GST N-terminal" evidence="1">
    <location>
        <begin position="6"/>
        <end position="85"/>
    </location>
</feature>
<proteinExistence type="predicted"/>
<evidence type="ECO:0000313" key="8">
    <source>
        <dbReference type="EMBL" id="RHY60113.1"/>
    </source>
</evidence>
<dbReference type="EMBL" id="QUTD01010795">
    <property type="protein sequence ID" value="RHY40731.1"/>
    <property type="molecule type" value="Genomic_DNA"/>
</dbReference>
<dbReference type="PANTHER" id="PTHR11571:SF252">
    <property type="entry name" value="GLUTATHIONE S-TRANSFERASE"/>
    <property type="match status" value="1"/>
</dbReference>
<dbReference type="CDD" id="cd03039">
    <property type="entry name" value="GST_N_Sigma_like"/>
    <property type="match status" value="1"/>
</dbReference>
<dbReference type="OrthoDB" id="420389at2759"/>
<evidence type="ECO:0000313" key="4">
    <source>
        <dbReference type="EMBL" id="KAF0707132.1"/>
    </source>
</evidence>
<dbReference type="PROSITE" id="PS50405">
    <property type="entry name" value="GST_CTER"/>
    <property type="match status" value="1"/>
</dbReference>
<feature type="domain" description="GST C-terminal" evidence="2">
    <location>
        <begin position="87"/>
        <end position="204"/>
    </location>
</feature>
<dbReference type="SUPFAM" id="SSF47616">
    <property type="entry name" value="GST C-terminal domain-like"/>
    <property type="match status" value="1"/>
</dbReference>
<dbReference type="Proteomes" id="UP000283543">
    <property type="component" value="Unassembled WGS sequence"/>
</dbReference>
<evidence type="ECO:0000313" key="22">
    <source>
        <dbReference type="Proteomes" id="UP000286510"/>
    </source>
</evidence>
<evidence type="ECO:0000313" key="12">
    <source>
        <dbReference type="EMBL" id="RLO07164.1"/>
    </source>
</evidence>
<dbReference type="InterPro" id="IPR050213">
    <property type="entry name" value="GST_superfamily"/>
</dbReference>
<evidence type="ECO:0000313" key="3">
    <source>
        <dbReference type="EMBL" id="ETV79137.1"/>
    </source>
</evidence>
<dbReference type="Proteomes" id="UP000284702">
    <property type="component" value="Unassembled WGS sequence"/>
</dbReference>
<dbReference type="Proteomes" id="UP000275652">
    <property type="component" value="Unassembled WGS sequence"/>
</dbReference>
<reference evidence="13 20" key="3">
    <citation type="submission" date="2018-07" db="EMBL/GenBank/DDBJ databases">
        <title>Annotation of Aphanomyces astaci genome assembly.</title>
        <authorList>
            <person name="Studholme D.J."/>
        </authorList>
    </citation>
    <scope>NUCLEOTIDE SEQUENCE [LARGE SCALE GENOMIC DNA]</scope>
    <source>
        <strain evidence="13">Pc</strain>
    </source>
</reference>
<dbReference type="InterPro" id="IPR036249">
    <property type="entry name" value="Thioredoxin-like_sf"/>
</dbReference>
<evidence type="ECO:0000313" key="5">
    <source>
        <dbReference type="EMBL" id="RHY14975.1"/>
    </source>
</evidence>
<protein>
    <recommendedName>
        <fullName evidence="24">Glutathione S-transferase</fullName>
    </recommendedName>
</protein>
<dbReference type="EMBL" id="QUTB01004719">
    <property type="protein sequence ID" value="RHY60113.1"/>
    <property type="molecule type" value="Genomic_DNA"/>
</dbReference>
<evidence type="ECO:0000259" key="1">
    <source>
        <dbReference type="PROSITE" id="PS50404"/>
    </source>
</evidence>
<evidence type="ECO:0000313" key="21">
    <source>
        <dbReference type="Proteomes" id="UP000285712"/>
    </source>
</evidence>
<dbReference type="Proteomes" id="UP000266239">
    <property type="component" value="Unassembled WGS sequence"/>
</dbReference>
<dbReference type="GO" id="GO:0006749">
    <property type="term" value="P:glutathione metabolic process"/>
    <property type="evidence" value="ECO:0007669"/>
    <property type="project" value="TreeGrafter"/>
</dbReference>
<dbReference type="EMBL" id="QUTG01003476">
    <property type="protein sequence ID" value="RHY91418.1"/>
    <property type="molecule type" value="Genomic_DNA"/>
</dbReference>
<evidence type="ECO:0000313" key="18">
    <source>
        <dbReference type="Proteomes" id="UP000275652"/>
    </source>
</evidence>
<dbReference type="SUPFAM" id="SSF52833">
    <property type="entry name" value="Thioredoxin-like"/>
    <property type="match status" value="1"/>
</dbReference>
<evidence type="ECO:0000313" key="15">
    <source>
        <dbReference type="Proteomes" id="UP000266196"/>
    </source>
</evidence>
<dbReference type="PANTHER" id="PTHR11571">
    <property type="entry name" value="GLUTATHIONE S-TRANSFERASE"/>
    <property type="match status" value="1"/>
</dbReference>
<dbReference type="EMBL" id="QUTE01012593">
    <property type="protein sequence ID" value="RHZ06712.1"/>
    <property type="molecule type" value="Genomic_DNA"/>
</dbReference>
<accession>W4GHK5</accession>
<dbReference type="Gene3D" id="1.20.1050.130">
    <property type="match status" value="1"/>
</dbReference>
<sequence length="204" mass="22879">MATPPTDLELTYFDMPGRGEFIRLLMSYGGIPFQDERISFKEWGAKKAVLELPFGQIPTLKANGVIYAQSLALARYAAKLAGLYPTSPLLALEADSLVDAILENWDLYSDIVYSDLDAASKTTKMAKIETSVFPQLFSALNKRMIGLYFTGAEPTHADIYWLDFHEHALAEFPELIKLLTNDYPKLAAIVERLRSSSQLAEYMK</sequence>
<dbReference type="EMBL" id="MZMZ02006116">
    <property type="protein sequence ID" value="RQM10575.1"/>
    <property type="molecule type" value="Genomic_DNA"/>
</dbReference>
<evidence type="ECO:0000313" key="6">
    <source>
        <dbReference type="EMBL" id="RHY21057.1"/>
    </source>
</evidence>
<dbReference type="InterPro" id="IPR040079">
    <property type="entry name" value="Glutathione_S-Trfase"/>
</dbReference>
<dbReference type="InterPro" id="IPR010987">
    <property type="entry name" value="Glutathione-S-Trfase_C-like"/>
</dbReference>
<dbReference type="EMBL" id="VJMI01019521">
    <property type="protein sequence ID" value="KAF0707132.1"/>
    <property type="molecule type" value="Genomic_DNA"/>
</dbReference>
<evidence type="ECO:0000259" key="2">
    <source>
        <dbReference type="PROSITE" id="PS50405"/>
    </source>
</evidence>
<evidence type="ECO:0000313" key="13">
    <source>
        <dbReference type="EMBL" id="RQM10575.1"/>
    </source>
</evidence>
<dbReference type="GO" id="GO:0004364">
    <property type="term" value="F:glutathione transferase activity"/>
    <property type="evidence" value="ECO:0007669"/>
    <property type="project" value="TreeGrafter"/>
</dbReference>
<dbReference type="Proteomes" id="UP000286510">
    <property type="component" value="Unassembled WGS sequence"/>
</dbReference>
<dbReference type="Pfam" id="PF14497">
    <property type="entry name" value="GST_C_3"/>
    <property type="match status" value="1"/>
</dbReference>
<evidence type="ECO:0000313" key="10">
    <source>
        <dbReference type="EMBL" id="RHZ06712.1"/>
    </source>
</evidence>
<name>W4GHK5_APHAT</name>